<accession>A0A1W7AAY2</accession>
<evidence type="ECO:0000313" key="2">
    <source>
        <dbReference type="EMBL" id="QIH78009.1"/>
    </source>
</evidence>
<proteinExistence type="predicted"/>
<evidence type="ECO:0000313" key="3">
    <source>
        <dbReference type="Proteomes" id="UP000194154"/>
    </source>
</evidence>
<dbReference type="STRING" id="1855823.MCCS_09190"/>
<dbReference type="EMBL" id="CP021059">
    <property type="protein sequence ID" value="ARQ06566.1"/>
    <property type="molecule type" value="Genomic_DNA"/>
</dbReference>
<sequence>MGLLDTAIDMATKQFTNNKEVKTINSLPQSEADLIERRKRAESMLHNKSLMSSAAAVVPIPGLDVTADLKLMTDIIENINKEYGLSHKQVSGYTDDIKQKIVFSAAKSGSDFIGKKITKGFVAVVFKMMLRREALKQSKWVPVIGQAISGTISYYMMKKLGEKHIDKCERVARDLMV</sequence>
<dbReference type="GeneID" id="35295051"/>
<reference evidence="1" key="2">
    <citation type="submission" date="2017-04" db="EMBL/GenBank/DDBJ databases">
        <authorList>
            <person name="Afonso C.L."/>
            <person name="Miller P.J."/>
            <person name="Scott M.A."/>
            <person name="Spackman E."/>
            <person name="Goraichik I."/>
            <person name="Dimitrov K.M."/>
            <person name="Suarez D.L."/>
            <person name="Swayne D.E."/>
        </authorList>
    </citation>
    <scope>NUCLEOTIDE SEQUENCE</scope>
    <source>
        <strain evidence="1">KM45013</strain>
    </source>
</reference>
<name>A0A1W7AAY2_9STAP</name>
<dbReference type="Proteomes" id="UP000194154">
    <property type="component" value="Chromosome"/>
</dbReference>
<dbReference type="RefSeq" id="WP_086042227.1">
    <property type="nucleotide sequence ID" value="NZ_CBCRZA010000006.1"/>
</dbReference>
<reference evidence="1 3" key="1">
    <citation type="journal article" date="2017" name="Int. J. Syst. Evol. Microbiol.">
        <title>Macrococcus canis sp. nov., a skin bacterium associated with infections in dogs.</title>
        <authorList>
            <person name="Gobeli Brawand S."/>
            <person name="Cotting K."/>
            <person name="Gomez-Sanz E."/>
            <person name="Collaud A."/>
            <person name="Thomann A."/>
            <person name="Brodard I."/>
            <person name="Rodriguez-Campos S."/>
            <person name="Strauss C."/>
            <person name="Perreten V."/>
        </authorList>
    </citation>
    <scope>NUCLEOTIDE SEQUENCE [LARGE SCALE GENOMIC DNA]</scope>
    <source>
        <strain evidence="1 3">KM45013</strain>
    </source>
</reference>
<reference evidence="2" key="3">
    <citation type="journal article" date="2020" name="Antimicrob. Agents Chemother.">
        <title>The novel macrolide resistance genes mef(D), msr(F) and msr(H) are present on resistance islands in Macrococcus canis, Macrococcus caseolyticus and Staphylococcus aureus.</title>
        <authorList>
            <person name="Schwendener S."/>
            <person name="Dona V."/>
            <person name="Perreten V."/>
        </authorList>
    </citation>
    <scope>NUCLEOTIDE SEQUENCE</scope>
    <source>
        <strain evidence="2">Epi0076A</strain>
    </source>
</reference>
<protein>
    <submittedName>
        <fullName evidence="2">DUF697 domain-containing protein</fullName>
    </submittedName>
</protein>
<dbReference type="KEGG" id="mcak:MCCS_09190"/>
<dbReference type="EMBL" id="CP047363">
    <property type="protein sequence ID" value="QIH78009.1"/>
    <property type="molecule type" value="Genomic_DNA"/>
</dbReference>
<dbReference type="AlphaFoldDB" id="A0A1W7AAY2"/>
<organism evidence="1 3">
    <name type="scientific">Macrococcoides canis</name>
    <dbReference type="NCBI Taxonomy" id="1855823"/>
    <lineage>
        <taxon>Bacteria</taxon>
        <taxon>Bacillati</taxon>
        <taxon>Bacillota</taxon>
        <taxon>Bacilli</taxon>
        <taxon>Bacillales</taxon>
        <taxon>Staphylococcaceae</taxon>
        <taxon>Macrococcoides</taxon>
    </lineage>
</organism>
<gene>
    <name evidence="2" type="ORF">GTN30_04935</name>
    <name evidence="1" type="ORF">MCCS_09190</name>
</gene>
<dbReference type="Proteomes" id="UP000501122">
    <property type="component" value="Chromosome"/>
</dbReference>
<evidence type="ECO:0000313" key="1">
    <source>
        <dbReference type="EMBL" id="ARQ06566.1"/>
    </source>
</evidence>
<keyword evidence="3" id="KW-1185">Reference proteome</keyword>
<dbReference type="OrthoDB" id="2417990at2"/>